<reference evidence="9 11" key="2">
    <citation type="submission" date="2017-06" db="EMBL/GenBank/DDBJ databases">
        <authorList>
            <consortium name="Pathogen Informatics"/>
        </authorList>
    </citation>
    <scope>NUCLEOTIDE SEQUENCE [LARGE SCALE GENOMIC DNA]</scope>
    <source>
        <strain evidence="9 11">NCTC13015</strain>
    </source>
</reference>
<keyword evidence="4 7" id="KW-1133">Transmembrane helix</keyword>
<feature type="transmembrane region" description="Helical" evidence="7">
    <location>
        <begin position="6"/>
        <end position="27"/>
    </location>
</feature>
<feature type="transmembrane region" description="Helical" evidence="7">
    <location>
        <begin position="227"/>
        <end position="248"/>
    </location>
</feature>
<keyword evidence="3 7" id="KW-0812">Transmembrane</keyword>
<dbReference type="KEGG" id="cii:CIMIT_07445"/>
<feature type="transmembrane region" description="Helical" evidence="7">
    <location>
        <begin position="297"/>
        <end position="319"/>
    </location>
</feature>
<dbReference type="STRING" id="156978.CIMIT_07445"/>
<sequence length="393" mass="43413">MHVPLSIWLITSAVILGFFIFDFFSHVRNAHEPSMKESAGWAGFYMAMACIFGGIVWWLWDAEHGMQFFTGYITELSLSVDNLFVFALIMSSFKIPRAYQQKVLLIGIVIALICRLAFILLGAVIIEAWSDVFYIFAAFLLYTAIKLVYDEATDQEDPDPNDMMVVKTLRKVIPVTSSYHGDRLVSATQAGKKAVTPLFVALLSIGFVDVMFAFDSIPAIFGITQESFLVFTANAFALLGLRQLYFLLNGLLDKLVYLPYGLAVVLGFIGVKLLLHALHENNLSFINGGEGLSVPEIGTVTSLLVIIGVLAVTAVASMIKDRADIKAGRLDPNGPSFHIDYDDHGNRRKVDRDGHHLEWIDDPATSGKGDHTATGSRETDHLHVARGGKPKQR</sequence>
<protein>
    <submittedName>
        <fullName evidence="9">Integral membrane export protein</fullName>
    </submittedName>
    <submittedName>
        <fullName evidence="8">Tellurium resistance protein TerC</fullName>
    </submittedName>
</protein>
<dbReference type="RefSeq" id="WP_038591097.1">
    <property type="nucleotide sequence ID" value="NZ_CP009211.1"/>
</dbReference>
<dbReference type="PANTHER" id="PTHR30238:SF0">
    <property type="entry name" value="THYLAKOID MEMBRANE PROTEIN TERC, CHLOROPLASTIC"/>
    <property type="match status" value="1"/>
</dbReference>
<dbReference type="Pfam" id="PF03741">
    <property type="entry name" value="TerC"/>
    <property type="match status" value="1"/>
</dbReference>
<organism evidence="8 10">
    <name type="scientific">Corynebacterium imitans</name>
    <dbReference type="NCBI Taxonomy" id="156978"/>
    <lineage>
        <taxon>Bacteria</taxon>
        <taxon>Bacillati</taxon>
        <taxon>Actinomycetota</taxon>
        <taxon>Actinomycetes</taxon>
        <taxon>Mycobacteriales</taxon>
        <taxon>Corynebacteriaceae</taxon>
        <taxon>Corynebacterium</taxon>
    </lineage>
</organism>
<name>A0A076NK18_9CORY</name>
<accession>A0A076NK18</accession>
<evidence type="ECO:0000313" key="10">
    <source>
        <dbReference type="Proteomes" id="UP000028780"/>
    </source>
</evidence>
<reference evidence="8 10" key="1">
    <citation type="submission" date="2014-08" db="EMBL/GenBank/DDBJ databases">
        <title>Complete genome sequence of Corynebacterium imitans DSM 44264, isolated from a five-month-old boy with suspected pharyngeal diphtheria.</title>
        <authorList>
            <person name="Mollmann S."/>
            <person name="Albersmeier A."/>
            <person name="Ruckert C."/>
            <person name="Tauch A."/>
        </authorList>
    </citation>
    <scope>NUCLEOTIDE SEQUENCE [LARGE SCALE GENOMIC DNA]</scope>
    <source>
        <strain evidence="8 10">DSM 44264</strain>
    </source>
</reference>
<dbReference type="HOGENOM" id="CLU_045644_0_1_11"/>
<dbReference type="Proteomes" id="UP000215374">
    <property type="component" value="Chromosome 1"/>
</dbReference>
<evidence type="ECO:0000256" key="2">
    <source>
        <dbReference type="ARBA" id="ARBA00007511"/>
    </source>
</evidence>
<evidence type="ECO:0000256" key="4">
    <source>
        <dbReference type="ARBA" id="ARBA00022989"/>
    </source>
</evidence>
<dbReference type="EMBL" id="CP009211">
    <property type="protein sequence ID" value="AIJ33758.1"/>
    <property type="molecule type" value="Genomic_DNA"/>
</dbReference>
<evidence type="ECO:0000313" key="8">
    <source>
        <dbReference type="EMBL" id="AIJ33758.1"/>
    </source>
</evidence>
<feature type="transmembrane region" description="Helical" evidence="7">
    <location>
        <begin position="255"/>
        <end position="277"/>
    </location>
</feature>
<keyword evidence="10" id="KW-1185">Reference proteome</keyword>
<comment type="subcellular location">
    <subcellularLocation>
        <location evidence="1">Membrane</location>
        <topology evidence="1">Multi-pass membrane protein</topology>
    </subcellularLocation>
</comment>
<evidence type="ECO:0000256" key="6">
    <source>
        <dbReference type="SAM" id="MobiDB-lite"/>
    </source>
</evidence>
<dbReference type="eggNOG" id="COG0861">
    <property type="taxonomic scope" value="Bacteria"/>
</dbReference>
<dbReference type="InterPro" id="IPR022369">
    <property type="entry name" value="Integral_membrane_TerC_rswitch"/>
</dbReference>
<dbReference type="NCBIfam" id="TIGR03718">
    <property type="entry name" value="R_switched_Alx"/>
    <property type="match status" value="1"/>
</dbReference>
<evidence type="ECO:0000256" key="3">
    <source>
        <dbReference type="ARBA" id="ARBA00022692"/>
    </source>
</evidence>
<dbReference type="Proteomes" id="UP000028780">
    <property type="component" value="Chromosome"/>
</dbReference>
<proteinExistence type="inferred from homology"/>
<evidence type="ECO:0000313" key="9">
    <source>
        <dbReference type="EMBL" id="SNV74898.1"/>
    </source>
</evidence>
<feature type="transmembrane region" description="Helical" evidence="7">
    <location>
        <begin position="198"/>
        <end position="221"/>
    </location>
</feature>
<feature type="transmembrane region" description="Helical" evidence="7">
    <location>
        <begin position="132"/>
        <end position="149"/>
    </location>
</feature>
<evidence type="ECO:0000256" key="1">
    <source>
        <dbReference type="ARBA" id="ARBA00004141"/>
    </source>
</evidence>
<dbReference type="EMBL" id="LT906467">
    <property type="protein sequence ID" value="SNV74898.1"/>
    <property type="molecule type" value="Genomic_DNA"/>
</dbReference>
<dbReference type="PANTHER" id="PTHR30238">
    <property type="entry name" value="MEMBRANE BOUND PREDICTED REDOX MODULATOR"/>
    <property type="match status" value="1"/>
</dbReference>
<feature type="compositionally biased region" description="Basic residues" evidence="6">
    <location>
        <begin position="384"/>
        <end position="393"/>
    </location>
</feature>
<evidence type="ECO:0000313" key="11">
    <source>
        <dbReference type="Proteomes" id="UP000215374"/>
    </source>
</evidence>
<keyword evidence="5 7" id="KW-0472">Membrane</keyword>
<dbReference type="InterPro" id="IPR005496">
    <property type="entry name" value="Integral_membrane_TerC"/>
</dbReference>
<gene>
    <name evidence="9" type="primary">alx</name>
    <name evidence="8" type="ORF">CIMIT_07445</name>
    <name evidence="9" type="ORF">SAMEA4535761_01549</name>
</gene>
<dbReference type="AlphaFoldDB" id="A0A076NK18"/>
<feature type="transmembrane region" description="Helical" evidence="7">
    <location>
        <begin position="39"/>
        <end position="60"/>
    </location>
</feature>
<dbReference type="OrthoDB" id="5242957at2"/>
<evidence type="ECO:0000256" key="5">
    <source>
        <dbReference type="ARBA" id="ARBA00023136"/>
    </source>
</evidence>
<dbReference type="GO" id="GO:0016020">
    <property type="term" value="C:membrane"/>
    <property type="evidence" value="ECO:0007669"/>
    <property type="project" value="UniProtKB-SubCell"/>
</dbReference>
<evidence type="ECO:0000256" key="7">
    <source>
        <dbReference type="SAM" id="Phobius"/>
    </source>
</evidence>
<feature type="transmembrane region" description="Helical" evidence="7">
    <location>
        <begin position="103"/>
        <end position="126"/>
    </location>
</feature>
<feature type="region of interest" description="Disordered" evidence="6">
    <location>
        <begin position="358"/>
        <end position="393"/>
    </location>
</feature>
<feature type="transmembrane region" description="Helical" evidence="7">
    <location>
        <begin position="72"/>
        <end position="91"/>
    </location>
</feature>
<comment type="similarity">
    <text evidence="2">Belongs to the TerC family.</text>
</comment>